<evidence type="ECO:0000256" key="3">
    <source>
        <dbReference type="ARBA" id="ARBA00022692"/>
    </source>
</evidence>
<keyword evidence="4" id="KW-1000">Mitochondrion outer membrane</keyword>
<keyword evidence="5" id="KW-0653">Protein transport</keyword>
<keyword evidence="7" id="KW-0496">Mitochondrion</keyword>
<dbReference type="GO" id="GO:0005741">
    <property type="term" value="C:mitochondrial outer membrane"/>
    <property type="evidence" value="ECO:0007669"/>
    <property type="project" value="UniProtKB-SubCell"/>
</dbReference>
<keyword evidence="6" id="KW-1133">Transmembrane helix</keyword>
<name>C1GWL6_PARBA</name>
<dbReference type="HOGENOM" id="CLU_3014780_0_0_1"/>
<evidence type="ECO:0000256" key="6">
    <source>
        <dbReference type="ARBA" id="ARBA00022989"/>
    </source>
</evidence>
<dbReference type="VEuPathDB" id="FungiDB:PAAG_02911"/>
<dbReference type="Proteomes" id="UP000002059">
    <property type="component" value="Partially assembled WGS sequence"/>
</dbReference>
<proteinExistence type="inferred from homology"/>
<dbReference type="eggNOG" id="ENOG502RPNX">
    <property type="taxonomic scope" value="Eukaryota"/>
</dbReference>
<keyword evidence="8" id="KW-0472">Membrane</keyword>
<evidence type="ECO:0000313" key="10">
    <source>
        <dbReference type="EMBL" id="EEH40935.2"/>
    </source>
</evidence>
<keyword evidence="3" id="KW-0812">Transmembrane</keyword>
<evidence type="ECO:0000313" key="11">
    <source>
        <dbReference type="Proteomes" id="UP000002059"/>
    </source>
</evidence>
<keyword evidence="2" id="KW-0813">Transport</keyword>
<dbReference type="GO" id="GO:0006626">
    <property type="term" value="P:protein targeting to mitochondrion"/>
    <property type="evidence" value="ECO:0007669"/>
    <property type="project" value="UniProtKB-ARBA"/>
</dbReference>
<evidence type="ECO:0000256" key="8">
    <source>
        <dbReference type="ARBA" id="ARBA00023136"/>
    </source>
</evidence>
<dbReference type="KEGG" id="pbl:PAAG_02911"/>
<comment type="similarity">
    <text evidence="9">Belongs to the Tom5 family.</text>
</comment>
<dbReference type="AlphaFoldDB" id="C1GWL6"/>
<sequence length="56" mass="6062">MFMPGPPQLSEAEVKAGEKEAAQTIKAVITGSILLYLYNKADVESSSLSSVSDRFR</sequence>
<organism evidence="10 11">
    <name type="scientific">Paracoccidioides lutzii (strain ATCC MYA-826 / Pb01)</name>
    <name type="common">Paracoccidioides brasiliensis</name>
    <dbReference type="NCBI Taxonomy" id="502779"/>
    <lineage>
        <taxon>Eukaryota</taxon>
        <taxon>Fungi</taxon>
        <taxon>Dikarya</taxon>
        <taxon>Ascomycota</taxon>
        <taxon>Pezizomycotina</taxon>
        <taxon>Eurotiomycetes</taxon>
        <taxon>Eurotiomycetidae</taxon>
        <taxon>Onygenales</taxon>
        <taxon>Ajellomycetaceae</taxon>
        <taxon>Paracoccidioides</taxon>
    </lineage>
</organism>
<evidence type="ECO:0000256" key="7">
    <source>
        <dbReference type="ARBA" id="ARBA00023128"/>
    </source>
</evidence>
<reference evidence="10 11" key="1">
    <citation type="journal article" date="2011" name="PLoS Genet.">
        <title>Comparative genomic analysis of human fungal pathogens causing paracoccidioidomycosis.</title>
        <authorList>
            <person name="Desjardins C.A."/>
            <person name="Champion M.D."/>
            <person name="Holder J.W."/>
            <person name="Muszewska A."/>
            <person name="Goldberg J."/>
            <person name="Bailao A.M."/>
            <person name="Brigido M.M."/>
            <person name="Ferreira M.E."/>
            <person name="Garcia A.M."/>
            <person name="Grynberg M."/>
            <person name="Gujja S."/>
            <person name="Heiman D.I."/>
            <person name="Henn M.R."/>
            <person name="Kodira C.D."/>
            <person name="Leon-Narvaez H."/>
            <person name="Longo L.V."/>
            <person name="Ma L.J."/>
            <person name="Malavazi I."/>
            <person name="Matsuo A.L."/>
            <person name="Morais F.V."/>
            <person name="Pereira M."/>
            <person name="Rodriguez-Brito S."/>
            <person name="Sakthikumar S."/>
            <person name="Salem-Izacc S.M."/>
            <person name="Sykes S.M."/>
            <person name="Teixeira M.M."/>
            <person name="Vallejo M.C."/>
            <person name="Walter M.E."/>
            <person name="Yandava C."/>
            <person name="Young S."/>
            <person name="Zeng Q."/>
            <person name="Zucker J."/>
            <person name="Felipe M.S."/>
            <person name="Goldman G.H."/>
            <person name="Haas B.J."/>
            <person name="McEwen J.G."/>
            <person name="Nino-Vega G."/>
            <person name="Puccia R."/>
            <person name="San-Blas G."/>
            <person name="Soares C.M."/>
            <person name="Birren B.W."/>
            <person name="Cuomo C.A."/>
        </authorList>
    </citation>
    <scope>NUCLEOTIDE SEQUENCE [LARGE SCALE GENOMIC DNA]</scope>
    <source>
        <strain evidence="11">ATCC MYA-826 / Pb01</strain>
    </source>
</reference>
<protein>
    <submittedName>
        <fullName evidence="10">Uncharacterized protein</fullName>
    </submittedName>
</protein>
<dbReference type="Pfam" id="PF10642">
    <property type="entry name" value="Tom5"/>
    <property type="match status" value="1"/>
</dbReference>
<evidence type="ECO:0000256" key="4">
    <source>
        <dbReference type="ARBA" id="ARBA00022787"/>
    </source>
</evidence>
<accession>C1GWL6</accession>
<keyword evidence="11" id="KW-1185">Reference proteome</keyword>
<dbReference type="GeneID" id="9098652"/>
<comment type="subcellular location">
    <subcellularLocation>
        <location evidence="1">Mitochondrion outer membrane</location>
        <topology evidence="1">Single-pass membrane protein</topology>
    </subcellularLocation>
</comment>
<evidence type="ECO:0000256" key="1">
    <source>
        <dbReference type="ARBA" id="ARBA00004572"/>
    </source>
</evidence>
<evidence type="ECO:0000256" key="9">
    <source>
        <dbReference type="ARBA" id="ARBA00025716"/>
    </source>
</evidence>
<gene>
    <name evidence="10" type="ORF">PAAG_02911</name>
</gene>
<dbReference type="InterPro" id="IPR019603">
    <property type="entry name" value="Tom5"/>
</dbReference>
<dbReference type="EMBL" id="KN293997">
    <property type="protein sequence ID" value="EEH40935.2"/>
    <property type="molecule type" value="Genomic_DNA"/>
</dbReference>
<evidence type="ECO:0000256" key="5">
    <source>
        <dbReference type="ARBA" id="ARBA00022927"/>
    </source>
</evidence>
<dbReference type="OMA" id="DWAGMVQ"/>
<dbReference type="GO" id="GO:0015031">
    <property type="term" value="P:protein transport"/>
    <property type="evidence" value="ECO:0007669"/>
    <property type="project" value="UniProtKB-KW"/>
</dbReference>
<dbReference type="RefSeq" id="XP_015701871.1">
    <property type="nucleotide sequence ID" value="XM_015844793.1"/>
</dbReference>
<evidence type="ECO:0000256" key="2">
    <source>
        <dbReference type="ARBA" id="ARBA00022448"/>
    </source>
</evidence>